<dbReference type="OrthoDB" id="149879at2759"/>
<comment type="caution">
    <text evidence="1">The sequence shown here is derived from an EMBL/GenBank/DDBJ whole genome shotgun (WGS) entry which is preliminary data.</text>
</comment>
<protein>
    <submittedName>
        <fullName evidence="1">Uncharacterized protein</fullName>
    </submittedName>
</protein>
<organism evidence="1 2">
    <name type="scientific">Colocasia esculenta</name>
    <name type="common">Wild taro</name>
    <name type="synonym">Arum esculentum</name>
    <dbReference type="NCBI Taxonomy" id="4460"/>
    <lineage>
        <taxon>Eukaryota</taxon>
        <taxon>Viridiplantae</taxon>
        <taxon>Streptophyta</taxon>
        <taxon>Embryophyta</taxon>
        <taxon>Tracheophyta</taxon>
        <taxon>Spermatophyta</taxon>
        <taxon>Magnoliopsida</taxon>
        <taxon>Liliopsida</taxon>
        <taxon>Araceae</taxon>
        <taxon>Aroideae</taxon>
        <taxon>Colocasieae</taxon>
        <taxon>Colocasia</taxon>
    </lineage>
</organism>
<dbReference type="Proteomes" id="UP000652761">
    <property type="component" value="Unassembled WGS sequence"/>
</dbReference>
<name>A0A843TD49_COLES</name>
<dbReference type="AlphaFoldDB" id="A0A843TD49"/>
<accession>A0A843TD49</accession>
<evidence type="ECO:0000313" key="1">
    <source>
        <dbReference type="EMBL" id="MQL69828.1"/>
    </source>
</evidence>
<sequence length="110" mass="12469">MSTFEMLKGMMCFCSLITFFASHRIHNTPSPIEFPHHHECSRERGGSDHFLTSIVLEANSEVFALLGRIPAVVWYQPTLATDLEGLQEQITTIRSVPSPIRSIYYVPTDD</sequence>
<evidence type="ECO:0000313" key="2">
    <source>
        <dbReference type="Proteomes" id="UP000652761"/>
    </source>
</evidence>
<keyword evidence="2" id="KW-1185">Reference proteome</keyword>
<proteinExistence type="predicted"/>
<gene>
    <name evidence="1" type="ORF">Taro_002095</name>
</gene>
<dbReference type="Gene3D" id="3.40.50.12240">
    <property type="match status" value="1"/>
</dbReference>
<reference evidence="1" key="1">
    <citation type="submission" date="2017-07" db="EMBL/GenBank/DDBJ databases">
        <title>Taro Niue Genome Assembly and Annotation.</title>
        <authorList>
            <person name="Atibalentja N."/>
            <person name="Keating K."/>
            <person name="Fields C.J."/>
        </authorList>
    </citation>
    <scope>NUCLEOTIDE SEQUENCE</scope>
    <source>
        <strain evidence="1">Niue_2</strain>
        <tissue evidence="1">Leaf</tissue>
    </source>
</reference>
<dbReference type="EMBL" id="NMUH01000048">
    <property type="protein sequence ID" value="MQL69828.1"/>
    <property type="molecule type" value="Genomic_DNA"/>
</dbReference>